<dbReference type="Pfam" id="PF09361">
    <property type="entry name" value="Phasin_2"/>
    <property type="match status" value="1"/>
</dbReference>
<dbReference type="EMBL" id="CP029550">
    <property type="protein sequence ID" value="AWN44372.1"/>
    <property type="molecule type" value="Genomic_DNA"/>
</dbReference>
<proteinExistence type="predicted"/>
<feature type="domain" description="Phasin" evidence="1">
    <location>
        <begin position="28"/>
        <end position="83"/>
    </location>
</feature>
<evidence type="ECO:0000259" key="1">
    <source>
        <dbReference type="Pfam" id="PF09361"/>
    </source>
</evidence>
<dbReference type="OrthoDB" id="7998340at2"/>
<gene>
    <name evidence="2" type="ORF">DK389_05140</name>
</gene>
<organism evidence="2 3">
    <name type="scientific">Methylobacterium durans</name>
    <dbReference type="NCBI Taxonomy" id="2202825"/>
    <lineage>
        <taxon>Bacteria</taxon>
        <taxon>Pseudomonadati</taxon>
        <taxon>Pseudomonadota</taxon>
        <taxon>Alphaproteobacteria</taxon>
        <taxon>Hyphomicrobiales</taxon>
        <taxon>Methylobacteriaceae</taxon>
        <taxon>Methylobacterium</taxon>
    </lineage>
</organism>
<evidence type="ECO:0000313" key="3">
    <source>
        <dbReference type="Proteomes" id="UP000245926"/>
    </source>
</evidence>
<name>A0A2U8WGH0_9HYPH</name>
<dbReference type="InterPro" id="IPR018968">
    <property type="entry name" value="Phasin"/>
</dbReference>
<accession>A0A2U8WGH0</accession>
<reference evidence="3" key="1">
    <citation type="submission" date="2018-05" db="EMBL/GenBank/DDBJ databases">
        <title>Complete Genome Sequence of Methylobacterium sp. 17SD2-17.</title>
        <authorList>
            <person name="Srinivasan S."/>
        </authorList>
    </citation>
    <scope>NUCLEOTIDE SEQUENCE [LARGE SCALE GENOMIC DNA]</scope>
    <source>
        <strain evidence="3">17SD2-17</strain>
    </source>
</reference>
<dbReference type="AlphaFoldDB" id="A0A2U8WGH0"/>
<dbReference type="KEGG" id="mets:DK389_05140"/>
<keyword evidence="3" id="KW-1185">Reference proteome</keyword>
<sequence length="95" mass="10088">MIAAGDVNAALQPGIEAWRALAVDLPLRLTAEMMQFASRRLEAQASYLSALSRCGSVTDAVNLQSTFLGQAVSDYKSATATLSQDVRDTLRAKAA</sequence>
<protein>
    <recommendedName>
        <fullName evidence="1">Phasin domain-containing protein</fullName>
    </recommendedName>
</protein>
<dbReference type="Proteomes" id="UP000245926">
    <property type="component" value="Chromosome"/>
</dbReference>
<evidence type="ECO:0000313" key="2">
    <source>
        <dbReference type="EMBL" id="AWN44372.1"/>
    </source>
</evidence>